<dbReference type="InterPro" id="IPR050923">
    <property type="entry name" value="Cell_Proc_Reg/RNA_Proc"/>
</dbReference>
<dbReference type="PANTHER" id="PTHR23308">
    <property type="entry name" value="NUCLEAR INHIBITOR OF PROTEIN PHOSPHATASE-1"/>
    <property type="match status" value="1"/>
</dbReference>
<gene>
    <name evidence="3" type="ORF">RJ639_041877</name>
</gene>
<evidence type="ECO:0000313" key="3">
    <source>
        <dbReference type="EMBL" id="KAK3026467.1"/>
    </source>
</evidence>
<sequence length="413" mass="47286">MGRNILESPVKGRGSPRRKSPSRRERSPARHQSSGSARSPVRDKPSSRTRSPKHEKAAESRSPVREKPSSRQEASKHVNLPGREKPSSRTRSPRRKDSASPVRRSPSPRTKRLRRAVSEKETVKVNERDSGRTAKHADMRVRQKPSSLTRSPKRTNSTSPVSRSPPPRTERLRRASAENEAIKLSERDHGRKHGKGSNRDIQKESNSGRELVERRERKGGRDAVDNGSSRSRQKRSTSPSDRNISRHDTRMHDEVVNDPERGESRNGDKDSVAKMAAAEEELQAKEKQKPSFELSGKLAEETNRFRGVTLLFTEPPDARKPDIRWRLYVFKAGEVLNEPLYVHRQTCYLFGRERRVADIPTDHPSCSKQHAVLQYRQVEKEQPDGTSTKHENRIEPQRYYELFEKDTIKFGNS</sequence>
<proteinExistence type="predicted"/>
<evidence type="ECO:0000313" key="4">
    <source>
        <dbReference type="Proteomes" id="UP001188597"/>
    </source>
</evidence>
<comment type="caution">
    <text evidence="3">The sequence shown here is derived from an EMBL/GenBank/DDBJ whole genome shotgun (WGS) entry which is preliminary data.</text>
</comment>
<keyword evidence="4" id="KW-1185">Reference proteome</keyword>
<dbReference type="SUPFAM" id="SSF49879">
    <property type="entry name" value="SMAD/FHA domain"/>
    <property type="match status" value="1"/>
</dbReference>
<feature type="compositionally biased region" description="Basic and acidic residues" evidence="1">
    <location>
        <begin position="197"/>
        <end position="224"/>
    </location>
</feature>
<feature type="compositionally biased region" description="Basic and acidic residues" evidence="1">
    <location>
        <begin position="40"/>
        <end position="87"/>
    </location>
</feature>
<feature type="compositionally biased region" description="Polar residues" evidence="1">
    <location>
        <begin position="226"/>
        <end position="242"/>
    </location>
</feature>
<evidence type="ECO:0000256" key="1">
    <source>
        <dbReference type="SAM" id="MobiDB-lite"/>
    </source>
</evidence>
<dbReference type="EMBL" id="JAVXUP010000500">
    <property type="protein sequence ID" value="KAK3026467.1"/>
    <property type="molecule type" value="Genomic_DNA"/>
</dbReference>
<dbReference type="InterPro" id="IPR008984">
    <property type="entry name" value="SMAD_FHA_dom_sf"/>
</dbReference>
<protein>
    <recommendedName>
        <fullName evidence="2">FHA domain-containing protein</fullName>
    </recommendedName>
</protein>
<feature type="domain" description="FHA" evidence="2">
    <location>
        <begin position="348"/>
        <end position="411"/>
    </location>
</feature>
<feature type="non-terminal residue" evidence="3">
    <location>
        <position position="1"/>
    </location>
</feature>
<dbReference type="InterPro" id="IPR000253">
    <property type="entry name" value="FHA_dom"/>
</dbReference>
<dbReference type="Gene3D" id="2.60.200.20">
    <property type="match status" value="1"/>
</dbReference>
<name>A0AA88WG27_9ASTE</name>
<dbReference type="Pfam" id="PF00498">
    <property type="entry name" value="FHA"/>
    <property type="match status" value="1"/>
</dbReference>
<organism evidence="3 4">
    <name type="scientific">Escallonia herrerae</name>
    <dbReference type="NCBI Taxonomy" id="1293975"/>
    <lineage>
        <taxon>Eukaryota</taxon>
        <taxon>Viridiplantae</taxon>
        <taxon>Streptophyta</taxon>
        <taxon>Embryophyta</taxon>
        <taxon>Tracheophyta</taxon>
        <taxon>Spermatophyta</taxon>
        <taxon>Magnoliopsida</taxon>
        <taxon>eudicotyledons</taxon>
        <taxon>Gunneridae</taxon>
        <taxon>Pentapetalae</taxon>
        <taxon>asterids</taxon>
        <taxon>campanulids</taxon>
        <taxon>Escalloniales</taxon>
        <taxon>Escalloniaceae</taxon>
        <taxon>Escallonia</taxon>
    </lineage>
</organism>
<feature type="compositionally biased region" description="Basic and acidic residues" evidence="1">
    <location>
        <begin position="243"/>
        <end position="272"/>
    </location>
</feature>
<dbReference type="Proteomes" id="UP001188597">
    <property type="component" value="Unassembled WGS sequence"/>
</dbReference>
<dbReference type="AlphaFoldDB" id="A0AA88WG27"/>
<feature type="compositionally biased region" description="Basic and acidic residues" evidence="1">
    <location>
        <begin position="116"/>
        <end position="141"/>
    </location>
</feature>
<feature type="region of interest" description="Disordered" evidence="1">
    <location>
        <begin position="1"/>
        <end position="272"/>
    </location>
</feature>
<feature type="compositionally biased region" description="Basic and acidic residues" evidence="1">
    <location>
        <begin position="168"/>
        <end position="189"/>
    </location>
</feature>
<accession>A0AA88WG27</accession>
<evidence type="ECO:0000259" key="2">
    <source>
        <dbReference type="Pfam" id="PF00498"/>
    </source>
</evidence>
<reference evidence="3" key="1">
    <citation type="submission" date="2022-12" db="EMBL/GenBank/DDBJ databases">
        <title>Draft genome assemblies for two species of Escallonia (Escalloniales).</title>
        <authorList>
            <person name="Chanderbali A."/>
            <person name="Dervinis C."/>
            <person name="Anghel I."/>
            <person name="Soltis D."/>
            <person name="Soltis P."/>
            <person name="Zapata F."/>
        </authorList>
    </citation>
    <scope>NUCLEOTIDE SEQUENCE</scope>
    <source>
        <strain evidence="3">UCBG64.0493</strain>
        <tissue evidence="3">Leaf</tissue>
    </source>
</reference>